<dbReference type="Pfam" id="PF14924">
    <property type="entry name" value="MAP10_N"/>
    <property type="match status" value="1"/>
</dbReference>
<dbReference type="InterPro" id="IPR039302">
    <property type="entry name" value="MAP10"/>
</dbReference>
<protein>
    <submittedName>
        <fullName evidence="3">(Atlantic silverside) hypothetical protein</fullName>
    </submittedName>
</protein>
<feature type="compositionally biased region" description="Polar residues" evidence="1">
    <location>
        <begin position="725"/>
        <end position="740"/>
    </location>
</feature>
<feature type="domain" description="Microtubule-associated protein 10 C-terminal" evidence="2">
    <location>
        <begin position="707"/>
        <end position="795"/>
    </location>
</feature>
<dbReference type="AlphaFoldDB" id="A0A8S4BX84"/>
<feature type="compositionally biased region" description="Basic and acidic residues" evidence="1">
    <location>
        <begin position="208"/>
        <end position="219"/>
    </location>
</feature>
<evidence type="ECO:0000259" key="2">
    <source>
        <dbReference type="Pfam" id="PF14925"/>
    </source>
</evidence>
<dbReference type="OrthoDB" id="69809at2759"/>
<feature type="region of interest" description="Disordered" evidence="1">
    <location>
        <begin position="471"/>
        <end position="507"/>
    </location>
</feature>
<dbReference type="GO" id="GO:0005813">
    <property type="term" value="C:centrosome"/>
    <property type="evidence" value="ECO:0007669"/>
    <property type="project" value="TreeGrafter"/>
</dbReference>
<feature type="region of interest" description="Disordered" evidence="1">
    <location>
        <begin position="554"/>
        <end position="678"/>
    </location>
</feature>
<organism evidence="3 4">
    <name type="scientific">Menidia menidia</name>
    <name type="common">Atlantic silverside</name>
    <dbReference type="NCBI Taxonomy" id="238744"/>
    <lineage>
        <taxon>Eukaryota</taxon>
        <taxon>Metazoa</taxon>
        <taxon>Chordata</taxon>
        <taxon>Craniata</taxon>
        <taxon>Vertebrata</taxon>
        <taxon>Euteleostomi</taxon>
        <taxon>Actinopterygii</taxon>
        <taxon>Neopterygii</taxon>
        <taxon>Teleostei</taxon>
        <taxon>Neoteleostei</taxon>
        <taxon>Acanthomorphata</taxon>
        <taxon>Ovalentaria</taxon>
        <taxon>Atherinomorphae</taxon>
        <taxon>Atheriniformes</taxon>
        <taxon>Atherinopsidae</taxon>
        <taxon>Menidiinae</taxon>
        <taxon>Menidia</taxon>
    </lineage>
</organism>
<dbReference type="GO" id="GO:0032467">
    <property type="term" value="P:positive regulation of cytokinesis"/>
    <property type="evidence" value="ECO:0007669"/>
    <property type="project" value="TreeGrafter"/>
</dbReference>
<feature type="compositionally biased region" description="Low complexity" evidence="1">
    <location>
        <begin position="583"/>
        <end position="594"/>
    </location>
</feature>
<dbReference type="GO" id="GO:0005881">
    <property type="term" value="C:cytoplasmic microtubule"/>
    <property type="evidence" value="ECO:0007669"/>
    <property type="project" value="TreeGrafter"/>
</dbReference>
<dbReference type="Pfam" id="PF14925">
    <property type="entry name" value="HPHLAWLY"/>
    <property type="match status" value="2"/>
</dbReference>
<feature type="domain" description="Microtubule-associated protein 10 C-terminal" evidence="2">
    <location>
        <begin position="322"/>
        <end position="480"/>
    </location>
</feature>
<dbReference type="GO" id="GO:0008017">
    <property type="term" value="F:microtubule binding"/>
    <property type="evidence" value="ECO:0007669"/>
    <property type="project" value="InterPro"/>
</dbReference>
<gene>
    <name evidence="3" type="ORF">MMEN_LOCUS20828</name>
</gene>
<reference evidence="3" key="1">
    <citation type="submission" date="2021-05" db="EMBL/GenBank/DDBJ databases">
        <authorList>
            <person name="Tigano A."/>
        </authorList>
    </citation>
    <scope>NUCLEOTIDE SEQUENCE</scope>
</reference>
<feature type="region of interest" description="Disordered" evidence="1">
    <location>
        <begin position="294"/>
        <end position="327"/>
    </location>
</feature>
<dbReference type="InterPro" id="IPR026679">
    <property type="entry name" value="MAP10_C-term"/>
</dbReference>
<dbReference type="GO" id="GO:0031122">
    <property type="term" value="P:cytoplasmic microtubule organization"/>
    <property type="evidence" value="ECO:0007669"/>
    <property type="project" value="TreeGrafter"/>
</dbReference>
<dbReference type="PANTHER" id="PTHR21831:SF2">
    <property type="entry name" value="MICROTUBULE-ASSOCIATED PROTEIN 10"/>
    <property type="match status" value="1"/>
</dbReference>
<name>A0A8S4BX84_9TELE</name>
<accession>A0A8S4BX84</accession>
<feature type="region of interest" description="Disordered" evidence="1">
    <location>
        <begin position="372"/>
        <end position="415"/>
    </location>
</feature>
<dbReference type="GO" id="GO:0030496">
    <property type="term" value="C:midbody"/>
    <property type="evidence" value="ECO:0007669"/>
    <property type="project" value="TreeGrafter"/>
</dbReference>
<comment type="caution">
    <text evidence="3">The sequence shown here is derived from an EMBL/GenBank/DDBJ whole genome shotgun (WGS) entry which is preliminary data.</text>
</comment>
<evidence type="ECO:0000313" key="4">
    <source>
        <dbReference type="Proteomes" id="UP000677803"/>
    </source>
</evidence>
<feature type="compositionally biased region" description="Acidic residues" evidence="1">
    <location>
        <begin position="608"/>
        <end position="617"/>
    </location>
</feature>
<dbReference type="GO" id="GO:0051256">
    <property type="term" value="P:mitotic spindle midzone assembly"/>
    <property type="evidence" value="ECO:0007669"/>
    <property type="project" value="TreeGrafter"/>
</dbReference>
<dbReference type="Proteomes" id="UP000677803">
    <property type="component" value="Unassembled WGS sequence"/>
</dbReference>
<feature type="region of interest" description="Disordered" evidence="1">
    <location>
        <begin position="178"/>
        <end position="236"/>
    </location>
</feature>
<feature type="region of interest" description="Disordered" evidence="1">
    <location>
        <begin position="694"/>
        <end position="770"/>
    </location>
</feature>
<dbReference type="GO" id="GO:1990023">
    <property type="term" value="C:mitotic spindle midzone"/>
    <property type="evidence" value="ECO:0007669"/>
    <property type="project" value="TreeGrafter"/>
</dbReference>
<feature type="compositionally biased region" description="Basic residues" evidence="1">
    <location>
        <begin position="479"/>
        <end position="489"/>
    </location>
</feature>
<dbReference type="PANTHER" id="PTHR21831">
    <property type="entry name" value="MICROTUBULE-ASSOCIATED PROTEIN 10"/>
    <property type="match status" value="1"/>
</dbReference>
<sequence length="796" mass="87192">MSGHNPETLFSFELLVEYIRLERRCKVSDELALGVRLLDFPTLLIYQPQRSGEQREEEEEEEEKVVGDHIFSRGKCCFFKMNMDALHAHLCTSPLYVMVLDVAEDTPRLVGSSLVSLSRAMDRIRQDVSRRGFHHASSHRERGLVGVSDLAGERIGAVSLSYKLACLGASLLPHITASQSTSAPEGQQQERVKGKNRSAESLPPGRPPKVDESDSDIRTSGRAGPKILDGNGDDDAVRVPAESQSHLEEDSAVFRPPHLYFCNTAQERNSHVERAHPSLNPNVDLFAFEDSCSEGEESVKRAEGSGSPGVHQKVTHTEAPETSGATPRVLRDALRQLPLLNALISELSQLSGQSHGQCSAARPGQAWVGGAEPAAGRGNTTRPPEINTVHKSRRPTGADTKSLHPPRSCSTPIYNPAQLKDNQEHALNGDKRPSKCQRKTLVYGTTKTFNLRLKQIAPLRVKRRECVELMRDQAQSGKAKGKTKPRRKTPNGSRRTQASNQNPGLNENIQTVMQSVPVESQPQEAPKTPDSVSGRVLTGLSQRELGCIRIPAVHSDGVPRGQFQSQSDLSEPGSDRDSRNIESSQSSTGGSPRSWFSNSSTEGKTEADYADDFDSLESDNSRSPEPTCSPEPPKAETSDAPVLPKLSSNLNSRCEGVQKRPAPLPVPVRAPSSPHRSLMGTHIIRPRVHSSAISLSSDDDHKDGSASVHTAFSRKRTTESHKAEQSSCDESFTLRSQRSVSTEDRNSVHRLSAESMSSSEAQEAEELEDELGSLDFRKEYKHISELVANKLPGYTM</sequence>
<evidence type="ECO:0000256" key="1">
    <source>
        <dbReference type="SAM" id="MobiDB-lite"/>
    </source>
</evidence>
<feature type="compositionally biased region" description="Polar residues" evidence="1">
    <location>
        <begin position="490"/>
        <end position="507"/>
    </location>
</feature>
<feature type="compositionally biased region" description="Polar residues" evidence="1">
    <location>
        <begin position="178"/>
        <end position="187"/>
    </location>
</feature>
<proteinExistence type="predicted"/>
<evidence type="ECO:0000313" key="3">
    <source>
        <dbReference type="EMBL" id="CAG6017691.1"/>
    </source>
</evidence>
<dbReference type="GO" id="GO:0097431">
    <property type="term" value="C:mitotic spindle pole"/>
    <property type="evidence" value="ECO:0007669"/>
    <property type="project" value="TreeGrafter"/>
</dbReference>
<keyword evidence="4" id="KW-1185">Reference proteome</keyword>
<dbReference type="EMBL" id="CAJRST010039999">
    <property type="protein sequence ID" value="CAG6017691.1"/>
    <property type="molecule type" value="Genomic_DNA"/>
</dbReference>